<organism evidence="3 4">
    <name type="scientific">Xylanimonas allomyrinae</name>
    <dbReference type="NCBI Taxonomy" id="2509459"/>
    <lineage>
        <taxon>Bacteria</taxon>
        <taxon>Bacillati</taxon>
        <taxon>Actinomycetota</taxon>
        <taxon>Actinomycetes</taxon>
        <taxon>Micrococcales</taxon>
        <taxon>Promicromonosporaceae</taxon>
        <taxon>Xylanimonas</taxon>
    </lineage>
</organism>
<evidence type="ECO:0000256" key="2">
    <source>
        <dbReference type="SAM" id="Phobius"/>
    </source>
</evidence>
<keyword evidence="2" id="KW-1133">Transmembrane helix</keyword>
<evidence type="ECO:0000313" key="3">
    <source>
        <dbReference type="EMBL" id="QAY62897.1"/>
    </source>
</evidence>
<evidence type="ECO:0000256" key="1">
    <source>
        <dbReference type="SAM" id="MobiDB-lite"/>
    </source>
</evidence>
<dbReference type="Proteomes" id="UP000291758">
    <property type="component" value="Chromosome"/>
</dbReference>
<feature type="compositionally biased region" description="Basic residues" evidence="1">
    <location>
        <begin position="151"/>
        <end position="162"/>
    </location>
</feature>
<keyword evidence="2" id="KW-0472">Membrane</keyword>
<feature type="transmembrane region" description="Helical" evidence="2">
    <location>
        <begin position="6"/>
        <end position="26"/>
    </location>
</feature>
<dbReference type="AlphaFoldDB" id="A0A4P6ERA7"/>
<name>A0A4P6ERA7_9MICO</name>
<feature type="transmembrane region" description="Helical" evidence="2">
    <location>
        <begin position="84"/>
        <end position="102"/>
    </location>
</feature>
<dbReference type="RefSeq" id="WP_129203479.1">
    <property type="nucleotide sequence ID" value="NZ_CP035495.1"/>
</dbReference>
<evidence type="ECO:0000313" key="4">
    <source>
        <dbReference type="Proteomes" id="UP000291758"/>
    </source>
</evidence>
<accession>A0A4P6ERA7</accession>
<gene>
    <name evidence="3" type="ORF">ET495_06160</name>
</gene>
<sequence>MAQSPPALALVLGSLPAVAALLKVVWPTGERALHQRVRRLAEIAGLLPEGEAREAVEQQVGLLAQELAFRESARARRRLEGPTVAAVVVVALVFGSITVVLWRTESPWLRGVALLLAAFGAALMFTGILQARPVAKGFRFQDPETIDSKQSRSKSTRSKPNG</sequence>
<keyword evidence="2" id="KW-0812">Transmembrane</keyword>
<feature type="region of interest" description="Disordered" evidence="1">
    <location>
        <begin position="143"/>
        <end position="162"/>
    </location>
</feature>
<dbReference type="KEGG" id="xyl:ET495_06160"/>
<keyword evidence="4" id="KW-1185">Reference proteome</keyword>
<protein>
    <submittedName>
        <fullName evidence="3">Uncharacterized protein</fullName>
    </submittedName>
</protein>
<reference evidence="3 4" key="1">
    <citation type="submission" date="2019-01" db="EMBL/GenBank/DDBJ databases">
        <title>Genome sequencing of strain 2JSPR-7.</title>
        <authorList>
            <person name="Heo J."/>
            <person name="Kim S.-J."/>
            <person name="Kim J.-S."/>
            <person name="Hong S.-B."/>
            <person name="Kwon S.-W."/>
        </authorList>
    </citation>
    <scope>NUCLEOTIDE SEQUENCE [LARGE SCALE GENOMIC DNA]</scope>
    <source>
        <strain evidence="3 4">2JSPR-7</strain>
    </source>
</reference>
<proteinExistence type="predicted"/>
<feature type="transmembrane region" description="Helical" evidence="2">
    <location>
        <begin position="108"/>
        <end position="129"/>
    </location>
</feature>
<dbReference type="EMBL" id="CP035495">
    <property type="protein sequence ID" value="QAY62897.1"/>
    <property type="molecule type" value="Genomic_DNA"/>
</dbReference>